<dbReference type="PANTHER" id="PTHR34153">
    <property type="entry name" value="SI:CH211-262H13.3-RELATED-RELATED"/>
    <property type="match status" value="1"/>
</dbReference>
<dbReference type="InterPro" id="IPR032071">
    <property type="entry name" value="DUF4806"/>
</dbReference>
<keyword evidence="5" id="KW-1185">Reference proteome</keyword>
<evidence type="ECO:0000313" key="4">
    <source>
        <dbReference type="EMBL" id="KAL2089151.1"/>
    </source>
</evidence>
<reference evidence="3 5" key="1">
    <citation type="submission" date="2024-09" db="EMBL/GenBank/DDBJ databases">
        <title>A chromosome-level genome assembly of Gray's grenadier anchovy, Coilia grayii.</title>
        <authorList>
            <person name="Fu Z."/>
        </authorList>
    </citation>
    <scope>NUCLEOTIDE SEQUENCE [LARGE SCALE GENOMIC DNA]</scope>
    <source>
        <strain evidence="3">G4</strain>
        <tissue evidence="3">Muscle</tissue>
    </source>
</reference>
<organism evidence="3 5">
    <name type="scientific">Coilia grayii</name>
    <name type="common">Gray's grenadier anchovy</name>
    <dbReference type="NCBI Taxonomy" id="363190"/>
    <lineage>
        <taxon>Eukaryota</taxon>
        <taxon>Metazoa</taxon>
        <taxon>Chordata</taxon>
        <taxon>Craniata</taxon>
        <taxon>Vertebrata</taxon>
        <taxon>Euteleostomi</taxon>
        <taxon>Actinopterygii</taxon>
        <taxon>Neopterygii</taxon>
        <taxon>Teleostei</taxon>
        <taxon>Clupei</taxon>
        <taxon>Clupeiformes</taxon>
        <taxon>Clupeoidei</taxon>
        <taxon>Engraulidae</taxon>
        <taxon>Coilinae</taxon>
        <taxon>Coilia</taxon>
    </lineage>
</organism>
<proteinExistence type="predicted"/>
<dbReference type="EMBL" id="JBHFQA010000013">
    <property type="protein sequence ID" value="KAL2089151.1"/>
    <property type="molecule type" value="Genomic_DNA"/>
</dbReference>
<name>A0ABD1J5T3_9TELE</name>
<feature type="compositionally biased region" description="Polar residues" evidence="1">
    <location>
        <begin position="156"/>
        <end position="176"/>
    </location>
</feature>
<dbReference type="Pfam" id="PF16064">
    <property type="entry name" value="DUF4806"/>
    <property type="match status" value="1"/>
</dbReference>
<evidence type="ECO:0000313" key="5">
    <source>
        <dbReference type="Proteomes" id="UP001591681"/>
    </source>
</evidence>
<dbReference type="AlphaFoldDB" id="A0ABD1J5T3"/>
<feature type="region of interest" description="Disordered" evidence="1">
    <location>
        <begin position="145"/>
        <end position="176"/>
    </location>
</feature>
<dbReference type="EMBL" id="JBHFQA010000019">
    <property type="protein sequence ID" value="KAL2082538.1"/>
    <property type="molecule type" value="Genomic_DNA"/>
</dbReference>
<accession>A0ABD1J5T3</accession>
<dbReference type="PANTHER" id="PTHR34153:SF2">
    <property type="entry name" value="SI:CH211-262H13.3-RELATED"/>
    <property type="match status" value="1"/>
</dbReference>
<evidence type="ECO:0000259" key="2">
    <source>
        <dbReference type="Pfam" id="PF16064"/>
    </source>
</evidence>
<feature type="domain" description="DUF4806" evidence="2">
    <location>
        <begin position="37"/>
        <end position="113"/>
    </location>
</feature>
<protein>
    <recommendedName>
        <fullName evidence="2">DUF4806 domain-containing protein</fullName>
    </recommendedName>
</protein>
<comment type="caution">
    <text evidence="3">The sequence shown here is derived from an EMBL/GenBank/DDBJ whole genome shotgun (WGS) entry which is preliminary data.</text>
</comment>
<dbReference type="Proteomes" id="UP001591681">
    <property type="component" value="Unassembled WGS sequence"/>
</dbReference>
<sequence length="176" mass="19522">MIFRALEEIKAQVRQNTLLLQALAKKQPPPTTMSLSDDFKFPIQSLEELRKVEKVLADKLQQKALTSYLATLGGVNPGDIVRRIMRHLLSDALAVQFNWLGRRGQKMAFSALSLTAVIRGAAAVQNVTASDCEVSIKNWLKYSGDRNGGRKRRAEQQQGPVNGMSQTKSIKLGTEN</sequence>
<evidence type="ECO:0000313" key="3">
    <source>
        <dbReference type="EMBL" id="KAL2082538.1"/>
    </source>
</evidence>
<evidence type="ECO:0000256" key="1">
    <source>
        <dbReference type="SAM" id="MobiDB-lite"/>
    </source>
</evidence>
<gene>
    <name evidence="4" type="ORF">ACEWY4_016050</name>
    <name evidence="3" type="ORF">ACEWY4_022356</name>
</gene>